<organism evidence="1 2">
    <name type="scientific">Roseburia zhanii</name>
    <dbReference type="NCBI Taxonomy" id="2763064"/>
    <lineage>
        <taxon>Bacteria</taxon>
        <taxon>Bacillati</taxon>
        <taxon>Bacillota</taxon>
        <taxon>Clostridia</taxon>
        <taxon>Lachnospirales</taxon>
        <taxon>Lachnospiraceae</taxon>
        <taxon>Roseburia</taxon>
    </lineage>
</organism>
<dbReference type="InterPro" id="IPR011852">
    <property type="entry name" value="TRAP_TAXI"/>
</dbReference>
<dbReference type="EMBL" id="JACOPH010000002">
    <property type="protein sequence ID" value="MBC5713524.1"/>
    <property type="molecule type" value="Genomic_DNA"/>
</dbReference>
<dbReference type="CDD" id="cd13567">
    <property type="entry name" value="PBP2_TtGluBP"/>
    <property type="match status" value="1"/>
</dbReference>
<dbReference type="Pfam" id="PF16868">
    <property type="entry name" value="NMT1_3"/>
    <property type="match status" value="1"/>
</dbReference>
<comment type="caution">
    <text evidence="1">The sequence shown here is derived from an EMBL/GenBank/DDBJ whole genome shotgun (WGS) entry which is preliminary data.</text>
</comment>
<dbReference type="PANTHER" id="PTHR42941:SF1">
    <property type="entry name" value="SLL1037 PROTEIN"/>
    <property type="match status" value="1"/>
</dbReference>
<evidence type="ECO:0000313" key="2">
    <source>
        <dbReference type="Proteomes" id="UP000606720"/>
    </source>
</evidence>
<dbReference type="NCBIfam" id="TIGR02122">
    <property type="entry name" value="TRAP_TAXI"/>
    <property type="match status" value="1"/>
</dbReference>
<evidence type="ECO:0000313" key="1">
    <source>
        <dbReference type="EMBL" id="MBC5713524.1"/>
    </source>
</evidence>
<proteinExistence type="predicted"/>
<protein>
    <submittedName>
        <fullName evidence="1">TAXI family TRAP transporter solute-binding subunit</fullName>
    </submittedName>
</protein>
<gene>
    <name evidence="1" type="ORF">H8S17_04720</name>
</gene>
<dbReference type="AlphaFoldDB" id="A0A923LP47"/>
<keyword evidence="2" id="KW-1185">Reference proteome</keyword>
<name>A0A923LP47_9FIRM</name>
<accession>A0A923LP47</accession>
<reference evidence="1" key="1">
    <citation type="submission" date="2020-08" db="EMBL/GenBank/DDBJ databases">
        <title>Genome public.</title>
        <authorList>
            <person name="Liu C."/>
            <person name="Sun Q."/>
        </authorList>
    </citation>
    <scope>NUCLEOTIDE SEQUENCE</scope>
    <source>
        <strain evidence="1">BX1005</strain>
    </source>
</reference>
<dbReference type="SUPFAM" id="SSF53850">
    <property type="entry name" value="Periplasmic binding protein-like II"/>
    <property type="match status" value="1"/>
</dbReference>
<dbReference type="Proteomes" id="UP000606720">
    <property type="component" value="Unassembled WGS sequence"/>
</dbReference>
<sequence length="307" mass="33049">MILLLTGCGLHQKTIRFGAAGIGGMYDAFANAYVSIANKEENGLKLETKNTAGSAANIRLLSGRYIELGIAQADLVEEAYGGTGEFKDEAYQGYQAVANLYPEACQIVVLADSDIESTEDLLGKRISIGEAESGTERNAKQILSALGMNNGMVEMVNLDYTQAAAALADGEIDAFFCTAGIKTNVIEELAKESGIRLLDIGEDCRNRLLAAYPSYSVYTVPADTYTGQSEDVETLCVQAVLLASEKLSEDTVKLLTELLFVHEKDIRYAASINLSEKEEDAVNGITIPFHKGAAAYYAEHGIEVKTE</sequence>
<dbReference type="Gene3D" id="3.40.190.10">
    <property type="entry name" value="Periplasmic binding protein-like II"/>
    <property type="match status" value="2"/>
</dbReference>
<dbReference type="PANTHER" id="PTHR42941">
    <property type="entry name" value="SLL1037 PROTEIN"/>
    <property type="match status" value="1"/>
</dbReference>